<dbReference type="PANTHER" id="PTHR37764:SF1">
    <property type="entry name" value="KETOSE_ALDOSE ISOMERASE, PUTATIVE (MOG1_PSBP_DUF1795-LIKE PHOTOSYSTEM II REACTION CENTER PSBP FAMILY PROTEIN)-RELATED"/>
    <property type="match status" value="1"/>
</dbReference>
<dbReference type="InterPro" id="IPR016123">
    <property type="entry name" value="Mog1/PsbP_a/b/a-sand"/>
</dbReference>
<feature type="region of interest" description="Disordered" evidence="1">
    <location>
        <begin position="1"/>
        <end position="20"/>
    </location>
</feature>
<dbReference type="Proteomes" id="UP001443914">
    <property type="component" value="Unassembled WGS sequence"/>
</dbReference>
<organism evidence="2 3">
    <name type="scientific">Saponaria officinalis</name>
    <name type="common">Common soapwort</name>
    <name type="synonym">Lychnis saponaria</name>
    <dbReference type="NCBI Taxonomy" id="3572"/>
    <lineage>
        <taxon>Eukaryota</taxon>
        <taxon>Viridiplantae</taxon>
        <taxon>Streptophyta</taxon>
        <taxon>Embryophyta</taxon>
        <taxon>Tracheophyta</taxon>
        <taxon>Spermatophyta</taxon>
        <taxon>Magnoliopsida</taxon>
        <taxon>eudicotyledons</taxon>
        <taxon>Gunneridae</taxon>
        <taxon>Pentapetalae</taxon>
        <taxon>Caryophyllales</taxon>
        <taxon>Caryophyllaceae</taxon>
        <taxon>Caryophylleae</taxon>
        <taxon>Saponaria</taxon>
    </lineage>
</organism>
<name>A0AAW1LLJ4_SAPOF</name>
<dbReference type="GO" id="GO:0009507">
    <property type="term" value="C:chloroplast"/>
    <property type="evidence" value="ECO:0007669"/>
    <property type="project" value="TreeGrafter"/>
</dbReference>
<dbReference type="Gene3D" id="3.40.1000.10">
    <property type="entry name" value="Mog1/PsbP, alpha/beta/alpha sandwich"/>
    <property type="match status" value="1"/>
</dbReference>
<comment type="caution">
    <text evidence="2">The sequence shown here is derived from an EMBL/GenBank/DDBJ whole genome shotgun (WGS) entry which is preliminary data.</text>
</comment>
<reference evidence="2" key="1">
    <citation type="submission" date="2024-03" db="EMBL/GenBank/DDBJ databases">
        <title>WGS assembly of Saponaria officinalis var. Norfolk2.</title>
        <authorList>
            <person name="Jenkins J."/>
            <person name="Shu S."/>
            <person name="Grimwood J."/>
            <person name="Barry K."/>
            <person name="Goodstein D."/>
            <person name="Schmutz J."/>
            <person name="Leebens-Mack J."/>
            <person name="Osbourn A."/>
        </authorList>
    </citation>
    <scope>NUCLEOTIDE SEQUENCE [LARGE SCALE GENOMIC DNA]</scope>
    <source>
        <strain evidence="2">JIC</strain>
    </source>
</reference>
<gene>
    <name evidence="2" type="ORF">RND81_04G203200</name>
</gene>
<accession>A0AAW1LLJ4</accession>
<keyword evidence="3" id="KW-1185">Reference proteome</keyword>
<dbReference type="AlphaFoldDB" id="A0AAW1LLJ4"/>
<protein>
    <submittedName>
        <fullName evidence="2">Uncharacterized protein</fullName>
    </submittedName>
</protein>
<evidence type="ECO:0000256" key="1">
    <source>
        <dbReference type="SAM" id="MobiDB-lite"/>
    </source>
</evidence>
<sequence length="255" mass="27562">MALLLSSSSPSSSSSSLKPLKHSKPIISSSSIPSKNSQNLSFNSKRREIILKSLSFCIASLTLHPKTSFSAVETSQNSSKSILSGISNTKSWDQFYGDGFSIRVPPQFIDITEPEDFNAGLSLYGDKAKPKTFAARFASSDGYEVVSVITKPSNSLKITFLEAQDISSLGSLKEAAKLFIPGGARLYSARTIKIKEDEGFRTYYFYEFGRDGQHVALVAAVNRGKAIVAGATAPQSRWESDGVKLRSAALSLTLL</sequence>
<evidence type="ECO:0000313" key="2">
    <source>
        <dbReference type="EMBL" id="KAK9735390.1"/>
    </source>
</evidence>
<proteinExistence type="predicted"/>
<feature type="compositionally biased region" description="Low complexity" evidence="1">
    <location>
        <begin position="1"/>
        <end position="18"/>
    </location>
</feature>
<dbReference type="SUPFAM" id="SSF55724">
    <property type="entry name" value="Mog1p/PsbP-like"/>
    <property type="match status" value="1"/>
</dbReference>
<dbReference type="PANTHER" id="PTHR37764">
    <property type="entry name" value="KETOSE/ALDOSE ISOMERASE, PUTATIVE (MOG1/PSBP/DUF1795-LIKE PHOTOSYSTEM II REACTION CENTER PSBP FAMILY PROTEIN)-RELATED"/>
    <property type="match status" value="1"/>
</dbReference>
<evidence type="ECO:0000313" key="3">
    <source>
        <dbReference type="Proteomes" id="UP001443914"/>
    </source>
</evidence>
<dbReference type="EMBL" id="JBDFQZ010000004">
    <property type="protein sequence ID" value="KAK9735390.1"/>
    <property type="molecule type" value="Genomic_DNA"/>
</dbReference>